<gene>
    <name evidence="1" type="ORF">SAMN05660742_13119</name>
</gene>
<protein>
    <submittedName>
        <fullName evidence="1">Uncharacterized protein</fullName>
    </submittedName>
</protein>
<evidence type="ECO:0000313" key="2">
    <source>
        <dbReference type="Proteomes" id="UP000199662"/>
    </source>
</evidence>
<accession>A0A1H7DCC7</accession>
<name>A0A1H7DCC7_9FIRM</name>
<dbReference type="STRING" id="84035.SAMN05660742_13119"/>
<dbReference type="EMBL" id="FNZK01000031">
    <property type="protein sequence ID" value="SEJ96830.1"/>
    <property type="molecule type" value="Genomic_DNA"/>
</dbReference>
<keyword evidence="2" id="KW-1185">Reference proteome</keyword>
<dbReference type="AlphaFoldDB" id="A0A1H7DCC7"/>
<sequence length="93" mass="10798">MKKNMKLFLILKIEYGAGEENVFTEILNATSSYSTAQAMKERYTEEYKEQGSKKNKMWVSIQLHQCGVQMDDEILDDSLFIRYIEGSSKVCKD</sequence>
<proteinExistence type="predicted"/>
<dbReference type="Proteomes" id="UP000199662">
    <property type="component" value="Unassembled WGS sequence"/>
</dbReference>
<organism evidence="1 2">
    <name type="scientific">Propionispira arboris</name>
    <dbReference type="NCBI Taxonomy" id="84035"/>
    <lineage>
        <taxon>Bacteria</taxon>
        <taxon>Bacillati</taxon>
        <taxon>Bacillota</taxon>
        <taxon>Negativicutes</taxon>
        <taxon>Selenomonadales</taxon>
        <taxon>Selenomonadaceae</taxon>
        <taxon>Propionispira</taxon>
    </lineage>
</organism>
<dbReference type="RefSeq" id="WP_019555029.1">
    <property type="nucleotide sequence ID" value="NZ_FNZK01000031.1"/>
</dbReference>
<reference evidence="1 2" key="1">
    <citation type="submission" date="2016-10" db="EMBL/GenBank/DDBJ databases">
        <authorList>
            <person name="de Groot N.N."/>
        </authorList>
    </citation>
    <scope>NUCLEOTIDE SEQUENCE [LARGE SCALE GENOMIC DNA]</scope>
    <source>
        <strain evidence="1 2">DSM 2179</strain>
    </source>
</reference>
<evidence type="ECO:0000313" key="1">
    <source>
        <dbReference type="EMBL" id="SEJ96830.1"/>
    </source>
</evidence>